<dbReference type="GO" id="GO:0000155">
    <property type="term" value="F:phosphorelay sensor kinase activity"/>
    <property type="evidence" value="ECO:0007669"/>
    <property type="project" value="InterPro"/>
</dbReference>
<evidence type="ECO:0000313" key="20">
    <source>
        <dbReference type="Proteomes" id="UP000032680"/>
    </source>
</evidence>
<feature type="compositionally biased region" description="Low complexity" evidence="14">
    <location>
        <begin position="14"/>
        <end position="29"/>
    </location>
</feature>
<dbReference type="SMART" id="SM00388">
    <property type="entry name" value="HisKA"/>
    <property type="match status" value="1"/>
</dbReference>
<dbReference type="Pfam" id="PF08448">
    <property type="entry name" value="PAS_4"/>
    <property type="match status" value="1"/>
</dbReference>
<dbReference type="EC" id="2.7.13.3" evidence="3"/>
<dbReference type="GO" id="GO:0000156">
    <property type="term" value="F:phosphorelay response regulator activity"/>
    <property type="evidence" value="ECO:0007669"/>
    <property type="project" value="TreeGrafter"/>
</dbReference>
<dbReference type="EMBL" id="BANB01000024">
    <property type="protein sequence ID" value="GAN75920.1"/>
    <property type="molecule type" value="Genomic_DNA"/>
</dbReference>
<evidence type="ECO:0000259" key="17">
    <source>
        <dbReference type="PROSITE" id="PS50112"/>
    </source>
</evidence>
<dbReference type="Gene3D" id="3.30.565.10">
    <property type="entry name" value="Histidine kinase-like ATPase, C-terminal domain"/>
    <property type="match status" value="1"/>
</dbReference>
<keyword evidence="10" id="KW-0067">ATP-binding</keyword>
<feature type="domain" description="Histidine kinase" evidence="16">
    <location>
        <begin position="546"/>
        <end position="762"/>
    </location>
</feature>
<dbReference type="Gene3D" id="3.30.450.20">
    <property type="entry name" value="PAS domain"/>
    <property type="match status" value="1"/>
</dbReference>
<evidence type="ECO:0000256" key="6">
    <source>
        <dbReference type="ARBA" id="ARBA00022679"/>
    </source>
</evidence>
<dbReference type="InterPro" id="IPR013656">
    <property type="entry name" value="PAS_4"/>
</dbReference>
<evidence type="ECO:0000256" key="9">
    <source>
        <dbReference type="ARBA" id="ARBA00022777"/>
    </source>
</evidence>
<dbReference type="Pfam" id="PF02518">
    <property type="entry name" value="HATPase_c"/>
    <property type="match status" value="1"/>
</dbReference>
<dbReference type="InterPro" id="IPR000014">
    <property type="entry name" value="PAS"/>
</dbReference>
<comment type="subcellular location">
    <subcellularLocation>
        <location evidence="2">Cell membrane</location>
        <topology evidence="2">Multi-pass membrane protein</topology>
    </subcellularLocation>
</comment>
<evidence type="ECO:0000256" key="8">
    <source>
        <dbReference type="ARBA" id="ARBA00022741"/>
    </source>
</evidence>
<dbReference type="PROSITE" id="PS50112">
    <property type="entry name" value="PAS"/>
    <property type="match status" value="1"/>
</dbReference>
<dbReference type="GO" id="GO:0030295">
    <property type="term" value="F:protein kinase activator activity"/>
    <property type="evidence" value="ECO:0007669"/>
    <property type="project" value="TreeGrafter"/>
</dbReference>
<evidence type="ECO:0000256" key="4">
    <source>
        <dbReference type="ARBA" id="ARBA00022475"/>
    </source>
</evidence>
<dbReference type="Pfam" id="PF00672">
    <property type="entry name" value="HAMP"/>
    <property type="match status" value="1"/>
</dbReference>
<dbReference type="PROSITE" id="PS50109">
    <property type="entry name" value="HIS_KIN"/>
    <property type="match status" value="1"/>
</dbReference>
<comment type="caution">
    <text evidence="19">The sequence shown here is derived from an EMBL/GenBank/DDBJ whole genome shotgun (WGS) entry which is preliminary data.</text>
</comment>
<dbReference type="InterPro" id="IPR036097">
    <property type="entry name" value="HisK_dim/P_sf"/>
</dbReference>
<proteinExistence type="predicted"/>
<keyword evidence="9 19" id="KW-0418">Kinase</keyword>
<feature type="transmembrane region" description="Helical" evidence="15">
    <location>
        <begin position="54"/>
        <end position="76"/>
    </location>
</feature>
<dbReference type="GO" id="GO:0007234">
    <property type="term" value="P:osmosensory signaling via phosphorelay pathway"/>
    <property type="evidence" value="ECO:0007669"/>
    <property type="project" value="TreeGrafter"/>
</dbReference>
<dbReference type="SMART" id="SM00387">
    <property type="entry name" value="HATPase_c"/>
    <property type="match status" value="1"/>
</dbReference>
<keyword evidence="5" id="KW-0597">Phosphoprotein</keyword>
<evidence type="ECO:0000256" key="7">
    <source>
        <dbReference type="ARBA" id="ARBA00022692"/>
    </source>
</evidence>
<evidence type="ECO:0000256" key="14">
    <source>
        <dbReference type="SAM" id="MobiDB-lite"/>
    </source>
</evidence>
<dbReference type="InterPro" id="IPR036890">
    <property type="entry name" value="HATPase_C_sf"/>
</dbReference>
<keyword evidence="20" id="KW-1185">Reference proteome</keyword>
<keyword evidence="11 15" id="KW-1133">Transmembrane helix</keyword>
<keyword evidence="12" id="KW-0902">Two-component regulatory system</keyword>
<dbReference type="Gene3D" id="6.10.340.10">
    <property type="match status" value="1"/>
</dbReference>
<protein>
    <recommendedName>
        <fullName evidence="3">histidine kinase</fullName>
        <ecNumber evidence="3">2.7.13.3</ecNumber>
    </recommendedName>
</protein>
<feature type="domain" description="PAS" evidence="17">
    <location>
        <begin position="417"/>
        <end position="464"/>
    </location>
</feature>
<feature type="transmembrane region" description="Helical" evidence="15">
    <location>
        <begin position="327"/>
        <end position="351"/>
    </location>
</feature>
<dbReference type="SUPFAM" id="SSF55874">
    <property type="entry name" value="ATPase domain of HSP90 chaperone/DNA topoisomerase II/histidine kinase"/>
    <property type="match status" value="1"/>
</dbReference>
<reference evidence="19 20" key="1">
    <citation type="submission" date="2012-11" db="EMBL/GenBank/DDBJ databases">
        <title>Whole genome sequence of Acidisphaera rubrifaciens HS-AP3.</title>
        <authorList>
            <person name="Azuma Y."/>
            <person name="Higashiura N."/>
            <person name="Hirakawa H."/>
            <person name="Matsushita K."/>
        </authorList>
    </citation>
    <scope>NUCLEOTIDE SEQUENCE [LARGE SCALE GENOMIC DNA]</scope>
    <source>
        <strain evidence="19 20">HS-AP3</strain>
    </source>
</reference>
<evidence type="ECO:0000256" key="12">
    <source>
        <dbReference type="ARBA" id="ARBA00023012"/>
    </source>
</evidence>
<dbReference type="GO" id="GO:0005524">
    <property type="term" value="F:ATP binding"/>
    <property type="evidence" value="ECO:0007669"/>
    <property type="project" value="UniProtKB-KW"/>
</dbReference>
<keyword evidence="7 15" id="KW-0812">Transmembrane</keyword>
<keyword evidence="6" id="KW-0808">Transferase</keyword>
<feature type="region of interest" description="Disordered" evidence="14">
    <location>
        <begin position="1"/>
        <end position="32"/>
    </location>
</feature>
<evidence type="ECO:0000256" key="1">
    <source>
        <dbReference type="ARBA" id="ARBA00000085"/>
    </source>
</evidence>
<keyword evidence="4" id="KW-1003">Cell membrane</keyword>
<dbReference type="PANTHER" id="PTHR42878">
    <property type="entry name" value="TWO-COMPONENT HISTIDINE KINASE"/>
    <property type="match status" value="1"/>
</dbReference>
<evidence type="ECO:0000256" key="3">
    <source>
        <dbReference type="ARBA" id="ARBA00012438"/>
    </source>
</evidence>
<feature type="compositionally biased region" description="Pro residues" evidence="14">
    <location>
        <begin position="1"/>
        <end position="13"/>
    </location>
</feature>
<sequence>MDVTPPPAPPGTPEPGAAVPTPAAPAQVPVAPPAATPRRWRLLTRILDALMGKVVTIGLAVVALGLGISTFVVLARGTPFGLRPGVDVGMVLANLSVLLILGALLAGRLTRVWVERRRGSAGARLHVRLVLLFGGIAVTPTIVVATFAVAFFHLGIQSWFNDPVREALRESLEASRGYLQEHRNAIRAVALEMANDLNHGGNFLAIDPDEIARELAAQTALRGLTEAVIYEPVTGQVLARAGLFAGLGIDAPPDWATERARAGEVVVLNGDDGTRVRAVVKVTSNPDLMLLVGRPVDPQVLQHITKTEAAVAAYHRMDENRSWLQIAFAWIFALVALLVLCAAVLVGLVLANQIARPIGRLIQAAERVRGGDLAVRVPEVAPHDEIAGLSRAFNRMTNQLAAQRTELMDAYSQIDERRRFTEMVLSGVSAGVVGLDAQGRIELPNRAASELLGADLWSVLGQELPAVVPEFAGLLREAREGSDRARAAGMVAEIALGPPTHRRTLLVRIGAEMKSGRVDGYVVTFDDITELQAAQRKAAWADVARRIAHEIKNPLTPIQLSAERLKRRFAKEITSDPDTFRQCADTIVRHVGDIGRMVDEFSRFARMPTPQMRPEDVGRIAREVFVLRRTARPDLDFAADIPEQGPVVACDGRLLREALTNLLQNAEDAVAMATGHGARRITLGVRTEADGVRLSVTDDGIGLPEQDREKLTEPYVTHKPKGTGLGLAIVKKIMEDHGGTVTLDDRPDARGTTAVLFLPARMPDGA</sequence>
<organism evidence="19 20">
    <name type="scientific">Acidisphaera rubrifaciens HS-AP3</name>
    <dbReference type="NCBI Taxonomy" id="1231350"/>
    <lineage>
        <taxon>Bacteria</taxon>
        <taxon>Pseudomonadati</taxon>
        <taxon>Pseudomonadota</taxon>
        <taxon>Alphaproteobacteria</taxon>
        <taxon>Acetobacterales</taxon>
        <taxon>Acetobacteraceae</taxon>
        <taxon>Acidisphaera</taxon>
    </lineage>
</organism>
<dbReference type="SUPFAM" id="SSF47384">
    <property type="entry name" value="Homodimeric domain of signal transducing histidine kinase"/>
    <property type="match status" value="1"/>
</dbReference>
<evidence type="ECO:0000259" key="18">
    <source>
        <dbReference type="PROSITE" id="PS50885"/>
    </source>
</evidence>
<feature type="transmembrane region" description="Helical" evidence="15">
    <location>
        <begin position="129"/>
        <end position="156"/>
    </location>
</feature>
<name>A0A0D6P2D5_9PROT</name>
<evidence type="ECO:0000313" key="19">
    <source>
        <dbReference type="EMBL" id="GAN75920.1"/>
    </source>
</evidence>
<dbReference type="InterPro" id="IPR003661">
    <property type="entry name" value="HisK_dim/P_dom"/>
</dbReference>
<evidence type="ECO:0000256" key="2">
    <source>
        <dbReference type="ARBA" id="ARBA00004651"/>
    </source>
</evidence>
<evidence type="ECO:0000259" key="16">
    <source>
        <dbReference type="PROSITE" id="PS50109"/>
    </source>
</evidence>
<dbReference type="InterPro" id="IPR003594">
    <property type="entry name" value="HATPase_dom"/>
</dbReference>
<comment type="catalytic activity">
    <reaction evidence="1">
        <text>ATP + protein L-histidine = ADP + protein N-phospho-L-histidine.</text>
        <dbReference type="EC" id="2.7.13.3"/>
    </reaction>
</comment>
<keyword evidence="8" id="KW-0547">Nucleotide-binding</keyword>
<accession>A0A0D6P2D5</accession>
<keyword evidence="13 15" id="KW-0472">Membrane</keyword>
<dbReference type="Pfam" id="PF19312">
    <property type="entry name" value="NtrY_N"/>
    <property type="match status" value="1"/>
</dbReference>
<gene>
    <name evidence="19" type="ORF">Asru_0024_03</name>
</gene>
<dbReference type="Gene3D" id="1.10.287.130">
    <property type="match status" value="1"/>
</dbReference>
<evidence type="ECO:0000256" key="5">
    <source>
        <dbReference type="ARBA" id="ARBA00022553"/>
    </source>
</evidence>
<dbReference type="InterPro" id="IPR004358">
    <property type="entry name" value="Sig_transdc_His_kin-like_C"/>
</dbReference>
<dbReference type="InterPro" id="IPR005467">
    <property type="entry name" value="His_kinase_dom"/>
</dbReference>
<dbReference type="InterPro" id="IPR017232">
    <property type="entry name" value="NtrY"/>
</dbReference>
<evidence type="ECO:0000256" key="15">
    <source>
        <dbReference type="SAM" id="Phobius"/>
    </source>
</evidence>
<dbReference type="SUPFAM" id="SSF158472">
    <property type="entry name" value="HAMP domain-like"/>
    <property type="match status" value="1"/>
</dbReference>
<dbReference type="GO" id="GO:0005886">
    <property type="term" value="C:plasma membrane"/>
    <property type="evidence" value="ECO:0007669"/>
    <property type="project" value="UniProtKB-SubCell"/>
</dbReference>
<dbReference type="CDD" id="cd00082">
    <property type="entry name" value="HisKA"/>
    <property type="match status" value="1"/>
</dbReference>
<dbReference type="CDD" id="cd06225">
    <property type="entry name" value="HAMP"/>
    <property type="match status" value="1"/>
</dbReference>
<dbReference type="InterPro" id="IPR003660">
    <property type="entry name" value="HAMP_dom"/>
</dbReference>
<dbReference type="InterPro" id="IPR050351">
    <property type="entry name" value="BphY/WalK/GraS-like"/>
</dbReference>
<dbReference type="AlphaFoldDB" id="A0A0D6P2D5"/>
<dbReference type="PROSITE" id="PS50885">
    <property type="entry name" value="HAMP"/>
    <property type="match status" value="1"/>
</dbReference>
<dbReference type="PANTHER" id="PTHR42878:SF7">
    <property type="entry name" value="SENSOR HISTIDINE KINASE GLRK"/>
    <property type="match status" value="1"/>
</dbReference>
<dbReference type="SMART" id="SM00304">
    <property type="entry name" value="HAMP"/>
    <property type="match status" value="1"/>
</dbReference>
<dbReference type="OrthoDB" id="9776727at2"/>
<evidence type="ECO:0000256" key="10">
    <source>
        <dbReference type="ARBA" id="ARBA00022840"/>
    </source>
</evidence>
<dbReference type="PIRSF" id="PIRSF037532">
    <property type="entry name" value="STHK_NtrY"/>
    <property type="match status" value="1"/>
</dbReference>
<dbReference type="SUPFAM" id="SSF55785">
    <property type="entry name" value="PYP-like sensor domain (PAS domain)"/>
    <property type="match status" value="1"/>
</dbReference>
<dbReference type="PRINTS" id="PR00344">
    <property type="entry name" value="BCTRLSENSOR"/>
</dbReference>
<dbReference type="Pfam" id="PF00512">
    <property type="entry name" value="HisKA"/>
    <property type="match status" value="1"/>
</dbReference>
<evidence type="ECO:0000256" key="11">
    <source>
        <dbReference type="ARBA" id="ARBA00022989"/>
    </source>
</evidence>
<evidence type="ECO:0000256" key="13">
    <source>
        <dbReference type="ARBA" id="ARBA00023136"/>
    </source>
</evidence>
<dbReference type="Proteomes" id="UP000032680">
    <property type="component" value="Unassembled WGS sequence"/>
</dbReference>
<dbReference type="InterPro" id="IPR045671">
    <property type="entry name" value="NtrY-like_N"/>
</dbReference>
<feature type="domain" description="HAMP" evidence="18">
    <location>
        <begin position="352"/>
        <end position="405"/>
    </location>
</feature>
<feature type="transmembrane region" description="Helical" evidence="15">
    <location>
        <begin position="88"/>
        <end position="109"/>
    </location>
</feature>
<dbReference type="InterPro" id="IPR035965">
    <property type="entry name" value="PAS-like_dom_sf"/>
</dbReference>